<evidence type="ECO:0000313" key="1">
    <source>
        <dbReference type="EMBL" id="KAK3178593.1"/>
    </source>
</evidence>
<dbReference type="Proteomes" id="UP001276659">
    <property type="component" value="Unassembled WGS sequence"/>
</dbReference>
<reference evidence="1" key="1">
    <citation type="submission" date="2022-11" db="EMBL/GenBank/DDBJ databases">
        <title>Chromosomal genome sequence assembly and mating type (MAT) locus characterization of the leprose asexual lichenized fungus Lepraria neglecta (Nyl.) Erichsen.</title>
        <authorList>
            <person name="Allen J.L."/>
            <person name="Pfeffer B."/>
        </authorList>
    </citation>
    <scope>NUCLEOTIDE SEQUENCE</scope>
    <source>
        <strain evidence="1">Allen 5258</strain>
    </source>
</reference>
<protein>
    <recommendedName>
        <fullName evidence="3">BTB domain-containing protein</fullName>
    </recommendedName>
</protein>
<keyword evidence="2" id="KW-1185">Reference proteome</keyword>
<dbReference type="AlphaFoldDB" id="A0AAD9ZH52"/>
<comment type="caution">
    <text evidence="1">The sequence shown here is derived from an EMBL/GenBank/DDBJ whole genome shotgun (WGS) entry which is preliminary data.</text>
</comment>
<name>A0AAD9ZH52_9LECA</name>
<sequence>MARHYDKKVSLDNVNFMTGTDDVCTIEGKRLYSQSEFFEYCFLANTPSSQMETVILSMLELKDVDIVRVVLQWLHSKLKNDKALYERDKEMTDYDWCEVWKLADELGTAKVKDHIVGAMKARYWAKKISVTAVTLDYERNIKSRPGQPGLWELLKKCILELEHERSLIDRNTDRTD</sequence>
<proteinExistence type="predicted"/>
<evidence type="ECO:0000313" key="2">
    <source>
        <dbReference type="Proteomes" id="UP001276659"/>
    </source>
</evidence>
<gene>
    <name evidence="1" type="ORF">OEA41_000730</name>
</gene>
<organism evidence="1 2">
    <name type="scientific">Lepraria neglecta</name>
    <dbReference type="NCBI Taxonomy" id="209136"/>
    <lineage>
        <taxon>Eukaryota</taxon>
        <taxon>Fungi</taxon>
        <taxon>Dikarya</taxon>
        <taxon>Ascomycota</taxon>
        <taxon>Pezizomycotina</taxon>
        <taxon>Lecanoromycetes</taxon>
        <taxon>OSLEUM clade</taxon>
        <taxon>Lecanoromycetidae</taxon>
        <taxon>Lecanorales</taxon>
        <taxon>Lecanorineae</taxon>
        <taxon>Stereocaulaceae</taxon>
        <taxon>Lepraria</taxon>
    </lineage>
</organism>
<accession>A0AAD9ZH52</accession>
<dbReference type="EMBL" id="JASNWA010000003">
    <property type="protein sequence ID" value="KAK3178593.1"/>
    <property type="molecule type" value="Genomic_DNA"/>
</dbReference>
<evidence type="ECO:0008006" key="3">
    <source>
        <dbReference type="Google" id="ProtNLM"/>
    </source>
</evidence>